<sequence length="104" mass="12257">MNTVDELFKGLSVVEIEQFKTSRFWLLIEGNIKERLEQVRTLLEVGEINYKEGDNVVTRPATLYELKGMQGQCKELRWLLMLPVIFKEQKIQETLLKEQKEARS</sequence>
<accession>A0A0F9W7D3</accession>
<evidence type="ECO:0000313" key="1">
    <source>
        <dbReference type="EMBL" id="KKN73943.1"/>
    </source>
</evidence>
<proteinExistence type="predicted"/>
<dbReference type="AlphaFoldDB" id="A0A0F9W7D3"/>
<name>A0A0F9W7D3_9ZZZZ</name>
<organism evidence="1">
    <name type="scientific">marine sediment metagenome</name>
    <dbReference type="NCBI Taxonomy" id="412755"/>
    <lineage>
        <taxon>unclassified sequences</taxon>
        <taxon>metagenomes</taxon>
        <taxon>ecological metagenomes</taxon>
    </lineage>
</organism>
<gene>
    <name evidence="1" type="ORF">LCGC14_0395080</name>
</gene>
<reference evidence="1" key="1">
    <citation type="journal article" date="2015" name="Nature">
        <title>Complex archaea that bridge the gap between prokaryotes and eukaryotes.</title>
        <authorList>
            <person name="Spang A."/>
            <person name="Saw J.H."/>
            <person name="Jorgensen S.L."/>
            <person name="Zaremba-Niedzwiedzka K."/>
            <person name="Martijn J."/>
            <person name="Lind A.E."/>
            <person name="van Eijk R."/>
            <person name="Schleper C."/>
            <person name="Guy L."/>
            <person name="Ettema T.J."/>
        </authorList>
    </citation>
    <scope>NUCLEOTIDE SEQUENCE</scope>
</reference>
<protein>
    <submittedName>
        <fullName evidence="1">Uncharacterized protein</fullName>
    </submittedName>
</protein>
<comment type="caution">
    <text evidence="1">The sequence shown here is derived from an EMBL/GenBank/DDBJ whole genome shotgun (WGS) entry which is preliminary data.</text>
</comment>
<dbReference type="EMBL" id="LAZR01000334">
    <property type="protein sequence ID" value="KKN73943.1"/>
    <property type="molecule type" value="Genomic_DNA"/>
</dbReference>